<protein>
    <submittedName>
        <fullName evidence="2">ADP-ribosylglycohydrolase family protein</fullName>
        <ecNumber evidence="2">3.2.2.-</ecNumber>
    </submittedName>
</protein>
<keyword evidence="2" id="KW-0378">Hydrolase</keyword>
<evidence type="ECO:0000313" key="3">
    <source>
        <dbReference type="Proteomes" id="UP001216907"/>
    </source>
</evidence>
<dbReference type="RefSeq" id="WP_277860977.1">
    <property type="nucleotide sequence ID" value="NZ_JARRAG010000002.1"/>
</dbReference>
<accession>A0ABT6FAR7</accession>
<evidence type="ECO:0000313" key="2">
    <source>
        <dbReference type="EMBL" id="MDG3004622.1"/>
    </source>
</evidence>
<keyword evidence="1" id="KW-0732">Signal</keyword>
<sequence>MRTFFVVGLTLSTLALAAPLRADDQVKERRLSREEYRDKMKAGWIGQMAGVGVGGPTEFRWQEATVPADRVPAWKPETINQFDQDDIYVEMTFLRTLQKYGLDATSRQAGIDFANSKYPLWHANAAGRKRLREGIAPPDSGHPAFNDHADDIDYQIEADFSGLIAPGLPNTVIRLGETFGRLMNYGDGLYGGWFVGAMYSEAFFETDPEKIVLAGLAAIPKGCQYHECVSDVIAWHRENPKDWEATWKKIEAKYQKDRAYRRFSCSKAEKEPYKFNIDAKLNGAYIVMGLLYGEGDPEKTIVVSTRCGQDSDCNPSNAAGVLFTSIGAAKLPAKYTSALDTHTKFNSTDYAFPDVLAVCDDLAAQAVARAGGRVEKSADGAETFVIPVEAARPGPLESCWEPAAKADSRFTAAEKAKITETDK</sequence>
<dbReference type="InterPro" id="IPR005502">
    <property type="entry name" value="Ribosyl_crysJ1"/>
</dbReference>
<comment type="caution">
    <text evidence="2">The sequence shown here is derived from an EMBL/GenBank/DDBJ whole genome shotgun (WGS) entry which is preliminary data.</text>
</comment>
<dbReference type="GO" id="GO:0016798">
    <property type="term" value="F:hydrolase activity, acting on glycosyl bonds"/>
    <property type="evidence" value="ECO:0007669"/>
    <property type="project" value="UniProtKB-KW"/>
</dbReference>
<proteinExistence type="predicted"/>
<dbReference type="Proteomes" id="UP001216907">
    <property type="component" value="Unassembled WGS sequence"/>
</dbReference>
<name>A0ABT6FAR7_9BACT</name>
<organism evidence="2 3">
    <name type="scientific">Paludisphaera mucosa</name>
    <dbReference type="NCBI Taxonomy" id="3030827"/>
    <lineage>
        <taxon>Bacteria</taxon>
        <taxon>Pseudomonadati</taxon>
        <taxon>Planctomycetota</taxon>
        <taxon>Planctomycetia</taxon>
        <taxon>Isosphaerales</taxon>
        <taxon>Isosphaeraceae</taxon>
        <taxon>Paludisphaera</taxon>
    </lineage>
</organism>
<feature type="chain" id="PRO_5046193522" evidence="1">
    <location>
        <begin position="18"/>
        <end position="423"/>
    </location>
</feature>
<dbReference type="EMBL" id="JARRAG010000002">
    <property type="protein sequence ID" value="MDG3004622.1"/>
    <property type="molecule type" value="Genomic_DNA"/>
</dbReference>
<dbReference type="Gene3D" id="1.10.4080.10">
    <property type="entry name" value="ADP-ribosylation/Crystallin J1"/>
    <property type="match status" value="1"/>
</dbReference>
<dbReference type="EC" id="3.2.2.-" evidence="2"/>
<reference evidence="2 3" key="1">
    <citation type="submission" date="2023-03" db="EMBL/GenBank/DDBJ databases">
        <title>Paludisphaera mucosa sp. nov. a novel planctomycete from northern fen.</title>
        <authorList>
            <person name="Ivanova A."/>
        </authorList>
    </citation>
    <scope>NUCLEOTIDE SEQUENCE [LARGE SCALE GENOMIC DNA]</scope>
    <source>
        <strain evidence="2 3">Pla2</strain>
    </source>
</reference>
<gene>
    <name evidence="2" type="ORF">PZE19_12615</name>
</gene>
<keyword evidence="2" id="KW-0326">Glycosidase</keyword>
<feature type="signal peptide" evidence="1">
    <location>
        <begin position="1"/>
        <end position="17"/>
    </location>
</feature>
<dbReference type="SUPFAM" id="SSF101478">
    <property type="entry name" value="ADP-ribosylglycohydrolase"/>
    <property type="match status" value="1"/>
</dbReference>
<keyword evidence="3" id="KW-1185">Reference proteome</keyword>
<dbReference type="InterPro" id="IPR036705">
    <property type="entry name" value="Ribosyl_crysJ1_sf"/>
</dbReference>
<evidence type="ECO:0000256" key="1">
    <source>
        <dbReference type="SAM" id="SignalP"/>
    </source>
</evidence>
<dbReference type="Pfam" id="PF03747">
    <property type="entry name" value="ADP_ribosyl_GH"/>
    <property type="match status" value="1"/>
</dbReference>